<dbReference type="AlphaFoldDB" id="A0AAF3FU63"/>
<accession>A0AAF3FU63</accession>
<evidence type="ECO:0000313" key="2">
    <source>
        <dbReference type="WBParaSite" id="MBELARI_LOCUS9814"/>
    </source>
</evidence>
<keyword evidence="1" id="KW-1185">Reference proteome</keyword>
<organism evidence="1 2">
    <name type="scientific">Mesorhabditis belari</name>
    <dbReference type="NCBI Taxonomy" id="2138241"/>
    <lineage>
        <taxon>Eukaryota</taxon>
        <taxon>Metazoa</taxon>
        <taxon>Ecdysozoa</taxon>
        <taxon>Nematoda</taxon>
        <taxon>Chromadorea</taxon>
        <taxon>Rhabditida</taxon>
        <taxon>Rhabditina</taxon>
        <taxon>Rhabditomorpha</taxon>
        <taxon>Rhabditoidea</taxon>
        <taxon>Rhabditidae</taxon>
        <taxon>Mesorhabditinae</taxon>
        <taxon>Mesorhabditis</taxon>
    </lineage>
</organism>
<reference evidence="2" key="1">
    <citation type="submission" date="2024-02" db="UniProtKB">
        <authorList>
            <consortium name="WormBaseParasite"/>
        </authorList>
    </citation>
    <scope>IDENTIFICATION</scope>
</reference>
<dbReference type="WBParaSite" id="MBELARI_LOCUS9814">
    <property type="protein sequence ID" value="MBELARI_LOCUS9814"/>
    <property type="gene ID" value="MBELARI_LOCUS9814"/>
</dbReference>
<proteinExistence type="predicted"/>
<dbReference type="Proteomes" id="UP000887575">
    <property type="component" value="Unassembled WGS sequence"/>
</dbReference>
<protein>
    <submittedName>
        <fullName evidence="2">Uncharacterized protein</fullName>
    </submittedName>
</protein>
<name>A0AAF3FU63_9BILA</name>
<evidence type="ECO:0000313" key="1">
    <source>
        <dbReference type="Proteomes" id="UP000887575"/>
    </source>
</evidence>
<sequence length="296" mass="34216">MSLQTRDEWLFVDEVGGFCTFIRIDFNRQLYGQWKVENKKANKKICLVSCTLPEDGELHFICEQALEVSQISERFEKVKESIRKQAEFGMNEYIELGDSESVTGRVSNPSIGQNLAISGYIFQLKNPPRAVCDHLPKCALKKFRPFKKRRIIDLPDELALFYPSCSTEEQVKYLYTWSQFAVYLETLRFVLGAQVEFVESDTSSCFPTDSLVLLQCRDQGNNYVTLLDFPNSLNIHRKFSCLDSTFKLIEIEGEMVDKLLNGPIETRRYLVVTQNNPNKWSKYVIDYDGNVIADLF</sequence>